<dbReference type="PATRIC" id="fig|86662.25.peg.5761"/>
<name>A0A1E8AYS5_BACMY</name>
<accession>A0A1E8AYS5</accession>
<gene>
    <name evidence="1" type="ORF">BWGOE8_55990</name>
</gene>
<comment type="caution">
    <text evidence="1">The sequence shown here is derived from an EMBL/GenBank/DDBJ whole genome shotgun (WGS) entry which is preliminary data.</text>
</comment>
<sequence length="33" mass="3687">MGNNGRFRDSKELSAVIISFPGTTCILENPYKK</sequence>
<reference evidence="1 2" key="1">
    <citation type="submission" date="2016-05" db="EMBL/GenBank/DDBJ databases">
        <title>Bacillus thuringiensis and Bacillus weihenstephanensis as novel biocontrol agents of wilt causing Verticillium species.</title>
        <authorList>
            <person name="Hollensteiner J."/>
            <person name="Wemheuer F."/>
            <person name="Harting R."/>
            <person name="Kolarzyk A."/>
            <person name="Diaz-Valerio S."/>
            <person name="Poehlein A."/>
            <person name="Brzuszkiewicz E."/>
            <person name="Nesemann K."/>
            <person name="Braus-Stromeyer S."/>
            <person name="Braus G."/>
            <person name="Daniel R."/>
            <person name="Liesegang H."/>
        </authorList>
    </citation>
    <scope>NUCLEOTIDE SEQUENCE [LARGE SCALE GENOMIC DNA]</scope>
    <source>
        <strain evidence="1 2">GOE8</strain>
    </source>
</reference>
<dbReference type="AlphaFoldDB" id="A0A1E8AYS5"/>
<organism evidence="1 2">
    <name type="scientific">Bacillus mycoides</name>
    <dbReference type="NCBI Taxonomy" id="1405"/>
    <lineage>
        <taxon>Bacteria</taxon>
        <taxon>Bacillati</taxon>
        <taxon>Bacillota</taxon>
        <taxon>Bacilli</taxon>
        <taxon>Bacillales</taxon>
        <taxon>Bacillaceae</taxon>
        <taxon>Bacillus</taxon>
        <taxon>Bacillus cereus group</taxon>
    </lineage>
</organism>
<evidence type="ECO:0000313" key="1">
    <source>
        <dbReference type="EMBL" id="OFD70433.1"/>
    </source>
</evidence>
<evidence type="ECO:0000313" key="2">
    <source>
        <dbReference type="Proteomes" id="UP000175706"/>
    </source>
</evidence>
<dbReference type="Proteomes" id="UP000175706">
    <property type="component" value="Unassembled WGS sequence"/>
</dbReference>
<proteinExistence type="predicted"/>
<protein>
    <submittedName>
        <fullName evidence="1">Uncharacterized protein</fullName>
    </submittedName>
</protein>
<dbReference type="EMBL" id="LXLT01000085">
    <property type="protein sequence ID" value="OFD70433.1"/>
    <property type="molecule type" value="Genomic_DNA"/>
</dbReference>